<evidence type="ECO:0000313" key="2">
    <source>
        <dbReference type="EMBL" id="MDA0161849.1"/>
    </source>
</evidence>
<dbReference type="PANTHER" id="PTHR43798">
    <property type="entry name" value="MONOACYLGLYCEROL LIPASE"/>
    <property type="match status" value="1"/>
</dbReference>
<dbReference type="Pfam" id="PF00561">
    <property type="entry name" value="Abhydrolase_1"/>
    <property type="match status" value="1"/>
</dbReference>
<dbReference type="Proteomes" id="UP001149140">
    <property type="component" value="Unassembled WGS sequence"/>
</dbReference>
<dbReference type="AlphaFoldDB" id="A0A9X3S101"/>
<protein>
    <submittedName>
        <fullName evidence="2">Alpha/beta hydrolase</fullName>
    </submittedName>
</protein>
<dbReference type="InterPro" id="IPR029058">
    <property type="entry name" value="AB_hydrolase_fold"/>
</dbReference>
<keyword evidence="2" id="KW-0378">Hydrolase</keyword>
<organism evidence="2 3">
    <name type="scientific">Solirubrobacter ginsenosidimutans</name>
    <dbReference type="NCBI Taxonomy" id="490573"/>
    <lineage>
        <taxon>Bacteria</taxon>
        <taxon>Bacillati</taxon>
        <taxon>Actinomycetota</taxon>
        <taxon>Thermoleophilia</taxon>
        <taxon>Solirubrobacterales</taxon>
        <taxon>Solirubrobacteraceae</taxon>
        <taxon>Solirubrobacter</taxon>
    </lineage>
</organism>
<dbReference type="GO" id="GO:0016787">
    <property type="term" value="F:hydrolase activity"/>
    <property type="evidence" value="ECO:0007669"/>
    <property type="project" value="UniProtKB-KW"/>
</dbReference>
<feature type="domain" description="AB hydrolase-1" evidence="1">
    <location>
        <begin position="23"/>
        <end position="153"/>
    </location>
</feature>
<sequence length="267" mass="28310">MSYARSNGIDFYYEQHGDATGMPLVLLHGGIGSGEMFEPVLPALAASRRVITVDLQGHGRTGDVDRPFDVGAMADDVAGVIEQLGVDGKADVLGYSLGGDVALRLALQHPERVNDLILVSIAIKRSGNHADAIVAMDGMSAEMAEMIKPSPAGQFYAQHAPNPDNWGTLIAKTSDAIHHDYDWTAEVAGLQARTLLVFADADSIRPDHIVEFYGLLGGGLRDAGWDGSAQPKNQLAILPGQSHYDILTSPLLAPVVSGFLQSSSSPQ</sequence>
<dbReference type="PRINTS" id="PR00111">
    <property type="entry name" value="ABHYDROLASE"/>
</dbReference>
<dbReference type="SUPFAM" id="SSF53474">
    <property type="entry name" value="alpha/beta-Hydrolases"/>
    <property type="match status" value="1"/>
</dbReference>
<evidence type="ECO:0000259" key="1">
    <source>
        <dbReference type="Pfam" id="PF00561"/>
    </source>
</evidence>
<accession>A0A9X3S101</accession>
<keyword evidence="3" id="KW-1185">Reference proteome</keyword>
<comment type="caution">
    <text evidence="2">The sequence shown here is derived from an EMBL/GenBank/DDBJ whole genome shotgun (WGS) entry which is preliminary data.</text>
</comment>
<dbReference type="Gene3D" id="3.40.50.1820">
    <property type="entry name" value="alpha/beta hydrolase"/>
    <property type="match status" value="1"/>
</dbReference>
<reference evidence="2" key="1">
    <citation type="submission" date="2022-10" db="EMBL/GenBank/DDBJ databases">
        <title>The WGS of Solirubrobacter ginsenosidimutans DSM 21036.</title>
        <authorList>
            <person name="Jiang Z."/>
        </authorList>
    </citation>
    <scope>NUCLEOTIDE SEQUENCE</scope>
    <source>
        <strain evidence="2">DSM 21036</strain>
    </source>
</reference>
<gene>
    <name evidence="2" type="ORF">OM076_16365</name>
</gene>
<dbReference type="InterPro" id="IPR050266">
    <property type="entry name" value="AB_hydrolase_sf"/>
</dbReference>
<name>A0A9X3S101_9ACTN</name>
<dbReference type="InterPro" id="IPR000073">
    <property type="entry name" value="AB_hydrolase_1"/>
</dbReference>
<proteinExistence type="predicted"/>
<dbReference type="EMBL" id="JAPDOD010000014">
    <property type="protein sequence ID" value="MDA0161849.1"/>
    <property type="molecule type" value="Genomic_DNA"/>
</dbReference>
<dbReference type="RefSeq" id="WP_270041067.1">
    <property type="nucleotide sequence ID" value="NZ_JAPDOD010000014.1"/>
</dbReference>
<evidence type="ECO:0000313" key="3">
    <source>
        <dbReference type="Proteomes" id="UP001149140"/>
    </source>
</evidence>